<dbReference type="SUPFAM" id="SSF56672">
    <property type="entry name" value="DNA/RNA polymerases"/>
    <property type="match status" value="1"/>
</dbReference>
<feature type="domain" description="Reverse transcriptase Ty1/copia-type" evidence="1">
    <location>
        <begin position="56"/>
        <end position="299"/>
    </location>
</feature>
<evidence type="ECO:0000259" key="1">
    <source>
        <dbReference type="Pfam" id="PF07727"/>
    </source>
</evidence>
<organism evidence="2 3">
    <name type="scientific">Microthlaspi erraticum</name>
    <dbReference type="NCBI Taxonomy" id="1685480"/>
    <lineage>
        <taxon>Eukaryota</taxon>
        <taxon>Viridiplantae</taxon>
        <taxon>Streptophyta</taxon>
        <taxon>Embryophyta</taxon>
        <taxon>Tracheophyta</taxon>
        <taxon>Spermatophyta</taxon>
        <taxon>Magnoliopsida</taxon>
        <taxon>eudicotyledons</taxon>
        <taxon>Gunneridae</taxon>
        <taxon>Pentapetalae</taxon>
        <taxon>rosids</taxon>
        <taxon>malvids</taxon>
        <taxon>Brassicales</taxon>
        <taxon>Brassicaceae</taxon>
        <taxon>Coluteocarpeae</taxon>
        <taxon>Microthlaspi</taxon>
    </lineage>
</organism>
<dbReference type="PANTHER" id="PTHR11439:SF502">
    <property type="entry name" value="SECRETED RXLR EFFECTOR PROTEIN 161-LIKE"/>
    <property type="match status" value="1"/>
</dbReference>
<accession>A0A6D2KHJ1</accession>
<dbReference type="InterPro" id="IPR043502">
    <property type="entry name" value="DNA/RNA_pol_sf"/>
</dbReference>
<gene>
    <name evidence="2" type="ORF">MERR_LOCUS38998</name>
</gene>
<dbReference type="InterPro" id="IPR013103">
    <property type="entry name" value="RVT_2"/>
</dbReference>
<name>A0A6D2KHJ1_9BRAS</name>
<dbReference type="OrthoDB" id="1108771at2759"/>
<dbReference type="CDD" id="cd09272">
    <property type="entry name" value="RNase_HI_RT_Ty1"/>
    <property type="match status" value="1"/>
</dbReference>
<reference evidence="2" key="1">
    <citation type="submission" date="2020-01" db="EMBL/GenBank/DDBJ databases">
        <authorList>
            <person name="Mishra B."/>
        </authorList>
    </citation>
    <scope>NUCLEOTIDE SEQUENCE [LARGE SCALE GENOMIC DNA]</scope>
</reference>
<dbReference type="Pfam" id="PF07727">
    <property type="entry name" value="RVT_2"/>
    <property type="match status" value="1"/>
</dbReference>
<proteinExistence type="predicted"/>
<evidence type="ECO:0000313" key="2">
    <source>
        <dbReference type="EMBL" id="CAA7051763.1"/>
    </source>
</evidence>
<sequence length="537" mass="61344">MNKILEKAPRVDLEEAAQVIEACLLAQEEPQNYDQAAEIEEWRRAMVQEISMIERNNTWKLVDKPEKKNVISVKWIYKTKTGANGETLKHKARLVARGFSQEHGVDYQETFAPVSRHDTIRAILAYAAQRKWKLYQMDVKLAFLNGELEEEVYVSQPPGFVIKGKEVKVLRLYKALYGLKQAPRAWYGRIDSYFIQNHFERSMNDAALYIKKKGKDVLIVSLYVDDIIITGSSDHLINTFKENMKRELEMTDLGLLNYFLGMEVIQDDQGIFLSQEKYANKLVDKFGMRSSKVVSTPLTPQGKKEGDDREYGDQTKYRSIVGGLLYLCASRPDVMYASSYLARYMSAPKMKHCQEAKRVLRYVKGTSSLGIQFTSVEEPRLIGYSDSDWGGSIEDKKSTSGYVFTLGSAVFCWQSSKQQTVAQSTAEAEYIAVCSAANQAVWLQRLLKDFGEEIKEGIPILCDNKSAIAIGKNPVQHRRTKHIEIKYHYVREAESKGLIQLEYCKGEDQLADILTKALSGTRFEDLRRQLGVQQRFD</sequence>
<dbReference type="EMBL" id="CACVBM020001491">
    <property type="protein sequence ID" value="CAA7051763.1"/>
    <property type="molecule type" value="Genomic_DNA"/>
</dbReference>
<protein>
    <recommendedName>
        <fullName evidence="1">Reverse transcriptase Ty1/copia-type domain-containing protein</fullName>
    </recommendedName>
</protein>
<keyword evidence="3" id="KW-1185">Reference proteome</keyword>
<dbReference type="AlphaFoldDB" id="A0A6D2KHJ1"/>
<comment type="caution">
    <text evidence="2">The sequence shown here is derived from an EMBL/GenBank/DDBJ whole genome shotgun (WGS) entry which is preliminary data.</text>
</comment>
<dbReference type="Proteomes" id="UP000467841">
    <property type="component" value="Unassembled WGS sequence"/>
</dbReference>
<evidence type="ECO:0000313" key="3">
    <source>
        <dbReference type="Proteomes" id="UP000467841"/>
    </source>
</evidence>
<dbReference type="PANTHER" id="PTHR11439">
    <property type="entry name" value="GAG-POL-RELATED RETROTRANSPOSON"/>
    <property type="match status" value="1"/>
</dbReference>